<name>A0A2Z6R5F6_9GLOM</name>
<organism evidence="2 4">
    <name type="scientific">Rhizophagus clarus</name>
    <dbReference type="NCBI Taxonomy" id="94130"/>
    <lineage>
        <taxon>Eukaryota</taxon>
        <taxon>Fungi</taxon>
        <taxon>Fungi incertae sedis</taxon>
        <taxon>Mucoromycota</taxon>
        <taxon>Glomeromycotina</taxon>
        <taxon>Glomeromycetes</taxon>
        <taxon>Glomerales</taxon>
        <taxon>Glomeraceae</taxon>
        <taxon>Rhizophagus</taxon>
    </lineage>
</organism>
<feature type="transmembrane region" description="Helical" evidence="1">
    <location>
        <begin position="155"/>
        <end position="174"/>
    </location>
</feature>
<sequence length="321" mass="36274">MTVIFHKLLNPVPQYILGCLPAIAIVGATPRGKFAQKMAWVFRCLGCPFTGLFYACNVGSSKVEQCLYWLPAEFFRYRKPNAVNPLNEVRYRPVGFHTKVLEQPEQQRIYTEIKRCTARASVLERLSSLVSAYYILVGIIAGISKVTTLFDCEDWPFIPLLLAWTIPAICKRIIWGNLVVKNPIAEMENLRPIVLTEIDDESKNHKLFSVTFTALISIVSPWITVLLAYFTPPIGYFCRSKYVTVLCAIWSFNSALAYICHLKGERGVSNFCYGIFHVWFSICGIVVAILIFALGLLANNNEWWLHLFGPSCDISSVCPPT</sequence>
<keyword evidence="1" id="KW-0812">Transmembrane</keyword>
<feature type="transmembrane region" description="Helical" evidence="1">
    <location>
        <begin position="271"/>
        <end position="298"/>
    </location>
</feature>
<keyword evidence="1" id="KW-1133">Transmembrane helix</keyword>
<feature type="transmembrane region" description="Helical" evidence="1">
    <location>
        <begin position="122"/>
        <end position="143"/>
    </location>
</feature>
<feature type="transmembrane region" description="Helical" evidence="1">
    <location>
        <begin position="12"/>
        <end position="29"/>
    </location>
</feature>
<dbReference type="EMBL" id="BEXD01000507">
    <property type="protein sequence ID" value="GBB88026.1"/>
    <property type="molecule type" value="Genomic_DNA"/>
</dbReference>
<evidence type="ECO:0000313" key="3">
    <source>
        <dbReference type="EMBL" id="GES81150.1"/>
    </source>
</evidence>
<evidence type="ECO:0000313" key="2">
    <source>
        <dbReference type="EMBL" id="GBB88026.1"/>
    </source>
</evidence>
<dbReference type="EMBL" id="BLAL01000053">
    <property type="protein sequence ID" value="GES81150.1"/>
    <property type="molecule type" value="Genomic_DNA"/>
</dbReference>
<keyword evidence="1" id="KW-0472">Membrane</keyword>
<protein>
    <submittedName>
        <fullName evidence="2">Uncharacterized protein</fullName>
    </submittedName>
</protein>
<dbReference type="Proteomes" id="UP000615446">
    <property type="component" value="Unassembled WGS sequence"/>
</dbReference>
<comment type="caution">
    <text evidence="2">The sequence shown here is derived from an EMBL/GenBank/DDBJ whole genome shotgun (WGS) entry which is preliminary data.</text>
</comment>
<evidence type="ECO:0000256" key="1">
    <source>
        <dbReference type="SAM" id="Phobius"/>
    </source>
</evidence>
<dbReference type="Proteomes" id="UP000247702">
    <property type="component" value="Unassembled WGS sequence"/>
</dbReference>
<gene>
    <name evidence="3" type="ORF">RCL2_000840800</name>
    <name evidence="2" type="ORF">RclHR1_14540005</name>
</gene>
<feature type="transmembrane region" description="Helical" evidence="1">
    <location>
        <begin position="242"/>
        <end position="259"/>
    </location>
</feature>
<feature type="transmembrane region" description="Helical" evidence="1">
    <location>
        <begin position="207"/>
        <end position="230"/>
    </location>
</feature>
<keyword evidence="4" id="KW-1185">Reference proteome</keyword>
<evidence type="ECO:0000313" key="4">
    <source>
        <dbReference type="Proteomes" id="UP000247702"/>
    </source>
</evidence>
<proteinExistence type="predicted"/>
<reference evidence="3" key="2">
    <citation type="submission" date="2019-10" db="EMBL/GenBank/DDBJ databases">
        <title>Conservation and host-specific expression of non-tandemly repeated heterogenous ribosome RNA gene in arbuscular mycorrhizal fungi.</title>
        <authorList>
            <person name="Maeda T."/>
            <person name="Kobayashi Y."/>
            <person name="Nakagawa T."/>
            <person name="Ezawa T."/>
            <person name="Yamaguchi K."/>
            <person name="Bino T."/>
            <person name="Nishimoto Y."/>
            <person name="Shigenobu S."/>
            <person name="Kawaguchi M."/>
        </authorList>
    </citation>
    <scope>NUCLEOTIDE SEQUENCE</scope>
    <source>
        <strain evidence="3">HR1</strain>
    </source>
</reference>
<accession>A0A2Z6R5F6</accession>
<dbReference type="OrthoDB" id="2390474at2759"/>
<dbReference type="AlphaFoldDB" id="A0A2Z6R5F6"/>
<reference evidence="2 4" key="1">
    <citation type="submission" date="2017-11" db="EMBL/GenBank/DDBJ databases">
        <title>The genome of Rhizophagus clarus HR1 reveals common genetic basis of auxotrophy among arbuscular mycorrhizal fungi.</title>
        <authorList>
            <person name="Kobayashi Y."/>
        </authorList>
    </citation>
    <scope>NUCLEOTIDE SEQUENCE [LARGE SCALE GENOMIC DNA]</scope>
    <source>
        <strain evidence="2 4">HR1</strain>
    </source>
</reference>